<dbReference type="KEGG" id="rci:RRC495"/>
<dbReference type="PANTHER" id="PTHR30506:SF3">
    <property type="entry name" value="UPF0126 INNER MEMBRANE PROTEIN YADS-RELATED"/>
    <property type="match status" value="1"/>
</dbReference>
<dbReference type="GeneID" id="5145772"/>
<comment type="subcellular location">
    <subcellularLocation>
        <location evidence="1">Cell membrane</location>
        <topology evidence="1">Multi-pass membrane protein</topology>
    </subcellularLocation>
</comment>
<name>Q0W0A6_METAR</name>
<feature type="transmembrane region" description="Helical" evidence="6">
    <location>
        <begin position="159"/>
        <end position="177"/>
    </location>
</feature>
<feature type="transmembrane region" description="Helical" evidence="6">
    <location>
        <begin position="70"/>
        <end position="92"/>
    </location>
</feature>
<keyword evidence="9" id="KW-1185">Reference proteome</keyword>
<dbReference type="OrthoDB" id="116318at2157"/>
<protein>
    <recommendedName>
        <fullName evidence="7">Glycine transporter domain-containing protein</fullName>
    </recommendedName>
</protein>
<feature type="transmembrane region" description="Helical" evidence="6">
    <location>
        <begin position="183"/>
        <end position="201"/>
    </location>
</feature>
<reference evidence="8 9" key="1">
    <citation type="journal article" date="2006" name="Science">
        <title>Genome of rice cluster I archaea -- the key methane producers in the rice rhizosphere.</title>
        <authorList>
            <person name="Erkel C."/>
            <person name="Kube M."/>
            <person name="Reinhardt R."/>
            <person name="Liesack W."/>
        </authorList>
    </citation>
    <scope>NUCLEOTIDE SEQUENCE [LARGE SCALE GENOMIC DNA]</scope>
    <source>
        <strain evidence="9">DSM 22066 / NBRC 105507 / MRE50</strain>
    </source>
</reference>
<keyword evidence="4 6" id="KW-1133">Transmembrane helix</keyword>
<feature type="transmembrane region" description="Helical" evidence="6">
    <location>
        <begin position="99"/>
        <end position="120"/>
    </location>
</feature>
<sequence>MLEEFVISVFAAVGTIAFATSGSFKGIRHNLDILGIFVLGFVTALGGGLIRDALLGHTPVAFIDVMPSIYAAIGCIIAMLSGRISLKILAMLTQPESKAFLVVDAIGLAAFTVLGARMGADAGLNLFGIVLLGSITGVGGGAIRDLLVVEVPLILKADFYATATIIGAVIFAVLYWLDWSLPVIMLITFTLTLVLRLLAIWRHWQLPKTKWD</sequence>
<feature type="transmembrane region" description="Helical" evidence="6">
    <location>
        <begin position="6"/>
        <end position="24"/>
    </location>
</feature>
<keyword evidence="3 6" id="KW-0812">Transmembrane</keyword>
<evidence type="ECO:0000256" key="2">
    <source>
        <dbReference type="ARBA" id="ARBA00022475"/>
    </source>
</evidence>
<dbReference type="RefSeq" id="WP_012034406.1">
    <property type="nucleotide sequence ID" value="NC_009464.1"/>
</dbReference>
<evidence type="ECO:0000256" key="5">
    <source>
        <dbReference type="ARBA" id="ARBA00023136"/>
    </source>
</evidence>
<gene>
    <name evidence="8" type="ORF">RRC495</name>
</gene>
<proteinExistence type="predicted"/>
<dbReference type="EMBL" id="AM114193">
    <property type="protein sequence ID" value="CAJ38187.1"/>
    <property type="molecule type" value="Genomic_DNA"/>
</dbReference>
<dbReference type="GO" id="GO:0005886">
    <property type="term" value="C:plasma membrane"/>
    <property type="evidence" value="ECO:0007669"/>
    <property type="project" value="UniProtKB-SubCell"/>
</dbReference>
<dbReference type="InterPro" id="IPR005115">
    <property type="entry name" value="Gly_transporter"/>
</dbReference>
<evidence type="ECO:0000256" key="4">
    <source>
        <dbReference type="ARBA" id="ARBA00022989"/>
    </source>
</evidence>
<evidence type="ECO:0000256" key="3">
    <source>
        <dbReference type="ARBA" id="ARBA00022692"/>
    </source>
</evidence>
<evidence type="ECO:0000259" key="7">
    <source>
        <dbReference type="Pfam" id="PF03458"/>
    </source>
</evidence>
<feature type="domain" description="Glycine transporter" evidence="7">
    <location>
        <begin position="102"/>
        <end position="175"/>
    </location>
</feature>
<dbReference type="AlphaFoldDB" id="Q0W0A6"/>
<evidence type="ECO:0000313" key="9">
    <source>
        <dbReference type="Proteomes" id="UP000000663"/>
    </source>
</evidence>
<evidence type="ECO:0000313" key="8">
    <source>
        <dbReference type="EMBL" id="CAJ38187.1"/>
    </source>
</evidence>
<evidence type="ECO:0000256" key="6">
    <source>
        <dbReference type="SAM" id="Phobius"/>
    </source>
</evidence>
<organism evidence="8 9">
    <name type="scientific">Methanocella arvoryzae (strain DSM 22066 / NBRC 105507 / MRE50)</name>
    <dbReference type="NCBI Taxonomy" id="351160"/>
    <lineage>
        <taxon>Archaea</taxon>
        <taxon>Methanobacteriati</taxon>
        <taxon>Methanobacteriota</taxon>
        <taxon>Stenosarchaea group</taxon>
        <taxon>Methanomicrobia</taxon>
        <taxon>Methanocellales</taxon>
        <taxon>Methanocellaceae</taxon>
        <taxon>Methanocella</taxon>
    </lineage>
</organism>
<feature type="transmembrane region" description="Helical" evidence="6">
    <location>
        <begin position="126"/>
        <end position="147"/>
    </location>
</feature>
<dbReference type="Proteomes" id="UP000000663">
    <property type="component" value="Chromosome"/>
</dbReference>
<evidence type="ECO:0000256" key="1">
    <source>
        <dbReference type="ARBA" id="ARBA00004651"/>
    </source>
</evidence>
<keyword evidence="5 6" id="KW-0472">Membrane</keyword>
<dbReference type="PANTHER" id="PTHR30506">
    <property type="entry name" value="INNER MEMBRANE PROTEIN"/>
    <property type="match status" value="1"/>
</dbReference>
<accession>Q0W0A6</accession>
<keyword evidence="2" id="KW-1003">Cell membrane</keyword>
<dbReference type="Pfam" id="PF03458">
    <property type="entry name" value="Gly_transporter"/>
    <property type="match status" value="2"/>
</dbReference>
<dbReference type="eggNOG" id="arCOG04641">
    <property type="taxonomic scope" value="Archaea"/>
</dbReference>
<feature type="transmembrane region" description="Helical" evidence="6">
    <location>
        <begin position="31"/>
        <end position="50"/>
    </location>
</feature>
<feature type="domain" description="Glycine transporter" evidence="7">
    <location>
        <begin position="9"/>
        <end position="80"/>
    </location>
</feature>